<dbReference type="EC" id="3.2.1.51" evidence="3"/>
<evidence type="ECO:0000259" key="8">
    <source>
        <dbReference type="Pfam" id="PF01120"/>
    </source>
</evidence>
<feature type="chain" id="PRO_5027046533" description="alpha-L-fucosidase" evidence="7">
    <location>
        <begin position="18"/>
        <end position="454"/>
    </location>
</feature>
<dbReference type="InterPro" id="IPR016286">
    <property type="entry name" value="FUC_metazoa-typ"/>
</dbReference>
<dbReference type="GO" id="GO:0006004">
    <property type="term" value="P:fucose metabolic process"/>
    <property type="evidence" value="ECO:0007669"/>
    <property type="project" value="InterPro"/>
</dbReference>
<evidence type="ECO:0000313" key="10">
    <source>
        <dbReference type="Proteomes" id="UP000483362"/>
    </source>
</evidence>
<dbReference type="AlphaFoldDB" id="A0A6L5XB67"/>
<dbReference type="PRINTS" id="PR00741">
    <property type="entry name" value="GLHYDRLASE29"/>
</dbReference>
<comment type="similarity">
    <text evidence="2">Belongs to the glycosyl hydrolase 29 family.</text>
</comment>
<sequence length="454" mass="51750">MVLSALLVVTVATTVHAQKSMAPREASGTNNAIADSNVLAKLERWKDLKFGVLFHWGVYTTQGIPESWNLCSERWIDTRPAGSKYDEYKSWYFGLSEKLNPTQFNPDQWATAMEDAGMRYMIFSTKHHDGFCMFDTKETDYKITNGPFASNDSADVTRFVLDAFRNHGFMVGCYFSKPDWHCQWFWNPYYATPDRYVNYDTIQHADWWQNFKRYTQNQLHELTHNYGNIDLLWLDGGWVKGSVFNLDSLVTSFRATTQKGLLCIDRTAGHNEDYKTWENTLPDKQLPYAWEYVAKLSSMWPWSRNNDIYLKSRATIVNTLIEVIAKGGNFLLGVGPDPRGLITDATVVRLKEVGQWVKANSEAIYNTRPTPVYNSGNVWFTANKDLRTLYAFYALPSDATLPSVVTWTGNVPVGKMTVVSTGKDVKYEVSGQEVSVTLPAGMPQESFALKFTIK</sequence>
<dbReference type="Proteomes" id="UP000483362">
    <property type="component" value="Unassembled WGS sequence"/>
</dbReference>
<feature type="signal peptide" evidence="7">
    <location>
        <begin position="1"/>
        <end position="17"/>
    </location>
</feature>
<dbReference type="EMBL" id="VULT01000011">
    <property type="protein sequence ID" value="MSS17699.1"/>
    <property type="molecule type" value="Genomic_DNA"/>
</dbReference>
<dbReference type="InterPro" id="IPR017853">
    <property type="entry name" value="GH"/>
</dbReference>
<keyword evidence="6" id="KW-0326">Glycosidase</keyword>
<dbReference type="GO" id="GO:0005764">
    <property type="term" value="C:lysosome"/>
    <property type="evidence" value="ECO:0007669"/>
    <property type="project" value="TreeGrafter"/>
</dbReference>
<evidence type="ECO:0000256" key="6">
    <source>
        <dbReference type="ARBA" id="ARBA00023295"/>
    </source>
</evidence>
<reference evidence="9 10" key="1">
    <citation type="submission" date="2019-08" db="EMBL/GenBank/DDBJ databases">
        <title>In-depth cultivation of the pig gut microbiome towards novel bacterial diversity and tailored functional studies.</title>
        <authorList>
            <person name="Wylensek D."/>
            <person name="Hitch T.C.A."/>
            <person name="Clavel T."/>
        </authorList>
    </citation>
    <scope>NUCLEOTIDE SEQUENCE [LARGE SCALE GENOMIC DNA]</scope>
    <source>
        <strain evidence="9 10">Oil-RF-744-WCA-WT-10</strain>
    </source>
</reference>
<keyword evidence="10" id="KW-1185">Reference proteome</keyword>
<comment type="function">
    <text evidence="1">Alpha-L-fucosidase is responsible for hydrolyzing the alpha-1,6-linked fucose joined to the reducing-end N-acetylglucosamine of the carbohydrate moieties of glycoproteins.</text>
</comment>
<evidence type="ECO:0000256" key="4">
    <source>
        <dbReference type="ARBA" id="ARBA00022729"/>
    </source>
</evidence>
<dbReference type="Gene3D" id="3.20.20.80">
    <property type="entry name" value="Glycosidases"/>
    <property type="match status" value="1"/>
</dbReference>
<keyword evidence="5" id="KW-0378">Hydrolase</keyword>
<evidence type="ECO:0000313" key="9">
    <source>
        <dbReference type="EMBL" id="MSS17699.1"/>
    </source>
</evidence>
<evidence type="ECO:0000256" key="3">
    <source>
        <dbReference type="ARBA" id="ARBA00012662"/>
    </source>
</evidence>
<keyword evidence="4 7" id="KW-0732">Signal</keyword>
<evidence type="ECO:0000256" key="2">
    <source>
        <dbReference type="ARBA" id="ARBA00007951"/>
    </source>
</evidence>
<proteinExistence type="inferred from homology"/>
<accession>A0A6L5XB67</accession>
<evidence type="ECO:0000256" key="7">
    <source>
        <dbReference type="SAM" id="SignalP"/>
    </source>
</evidence>
<dbReference type="InterPro" id="IPR057739">
    <property type="entry name" value="Glyco_hydro_29_N"/>
</dbReference>
<dbReference type="SMART" id="SM00812">
    <property type="entry name" value="Alpha_L_fucos"/>
    <property type="match status" value="1"/>
</dbReference>
<organism evidence="9 10">
    <name type="scientific">Sodaliphilus pleomorphus</name>
    <dbReference type="NCBI Taxonomy" id="2606626"/>
    <lineage>
        <taxon>Bacteria</taxon>
        <taxon>Pseudomonadati</taxon>
        <taxon>Bacteroidota</taxon>
        <taxon>Bacteroidia</taxon>
        <taxon>Bacteroidales</taxon>
        <taxon>Muribaculaceae</taxon>
        <taxon>Sodaliphilus</taxon>
    </lineage>
</organism>
<dbReference type="GO" id="GO:0016139">
    <property type="term" value="P:glycoside catabolic process"/>
    <property type="evidence" value="ECO:0007669"/>
    <property type="project" value="TreeGrafter"/>
</dbReference>
<name>A0A6L5XB67_9BACT</name>
<dbReference type="GO" id="GO:0004560">
    <property type="term" value="F:alpha-L-fucosidase activity"/>
    <property type="evidence" value="ECO:0007669"/>
    <property type="project" value="InterPro"/>
</dbReference>
<dbReference type="PANTHER" id="PTHR10030:SF37">
    <property type="entry name" value="ALPHA-L-FUCOSIDASE-RELATED"/>
    <property type="match status" value="1"/>
</dbReference>
<protein>
    <recommendedName>
        <fullName evidence="3">alpha-L-fucosidase</fullName>
        <ecNumber evidence="3">3.2.1.51</ecNumber>
    </recommendedName>
</protein>
<dbReference type="Pfam" id="PF01120">
    <property type="entry name" value="Alpha_L_fucos"/>
    <property type="match status" value="1"/>
</dbReference>
<dbReference type="PANTHER" id="PTHR10030">
    <property type="entry name" value="ALPHA-L-FUCOSIDASE"/>
    <property type="match status" value="1"/>
</dbReference>
<dbReference type="PIRSF" id="PIRSF001092">
    <property type="entry name" value="Alpha-L-fucosidase"/>
    <property type="match status" value="1"/>
</dbReference>
<comment type="caution">
    <text evidence="9">The sequence shown here is derived from an EMBL/GenBank/DDBJ whole genome shotgun (WGS) entry which is preliminary data.</text>
</comment>
<feature type="domain" description="Glycoside hydrolase family 29 N-terminal" evidence="8">
    <location>
        <begin position="26"/>
        <end position="362"/>
    </location>
</feature>
<dbReference type="SUPFAM" id="SSF51445">
    <property type="entry name" value="(Trans)glycosidases"/>
    <property type="match status" value="1"/>
</dbReference>
<gene>
    <name evidence="9" type="ORF">FYJ29_08020</name>
</gene>
<evidence type="ECO:0000256" key="1">
    <source>
        <dbReference type="ARBA" id="ARBA00004071"/>
    </source>
</evidence>
<evidence type="ECO:0000256" key="5">
    <source>
        <dbReference type="ARBA" id="ARBA00022801"/>
    </source>
</evidence>
<dbReference type="InterPro" id="IPR000933">
    <property type="entry name" value="Glyco_hydro_29"/>
</dbReference>